<keyword evidence="2" id="KW-1185">Reference proteome</keyword>
<sequence>MNTVCDNLSCSEQIVPITSGSFGEGLQMCGSDLDMMYVSHYIEVHDNTTPIVFNPSKTYFSMMTEDTKPGFAMLRLKSSIRPVMLNIYEQFRGDTYLSNVLFKTLFLNECTQVVHGPCVSDINGDIDIAVCIHSQYWINPASRWPMRIEGLAKDDLIDTLRELLSYGWRCIVFSKQLSFVSGVSCNVQHNPSILCDEDINKFLKSKIFYRASTLRDENNNFSKAVYNIISCSSKKLKFFHAYFMSALCNYKYQFIYLSSTSSNKNQYKQHNTCLSYQLMNTNHDTVSGWLMLASYFYKKKQYEKSLIIILYALSKCTLEKLFRDTELSVMF</sequence>
<dbReference type="Proteomes" id="UP000507470">
    <property type="component" value="Unassembled WGS sequence"/>
</dbReference>
<evidence type="ECO:0000313" key="1">
    <source>
        <dbReference type="EMBL" id="CAC5364323.1"/>
    </source>
</evidence>
<dbReference type="EMBL" id="CACVKT020000966">
    <property type="protein sequence ID" value="CAC5364323.1"/>
    <property type="molecule type" value="Genomic_DNA"/>
</dbReference>
<evidence type="ECO:0008006" key="3">
    <source>
        <dbReference type="Google" id="ProtNLM"/>
    </source>
</evidence>
<evidence type="ECO:0000313" key="2">
    <source>
        <dbReference type="Proteomes" id="UP000507470"/>
    </source>
</evidence>
<accession>A0A6J8AAS9</accession>
<name>A0A6J8AAS9_MYTCO</name>
<reference evidence="1 2" key="1">
    <citation type="submission" date="2020-06" db="EMBL/GenBank/DDBJ databases">
        <authorList>
            <person name="Li R."/>
            <person name="Bekaert M."/>
        </authorList>
    </citation>
    <scope>NUCLEOTIDE SEQUENCE [LARGE SCALE GENOMIC DNA]</scope>
    <source>
        <strain evidence="2">wild</strain>
    </source>
</reference>
<organism evidence="1 2">
    <name type="scientific">Mytilus coruscus</name>
    <name type="common">Sea mussel</name>
    <dbReference type="NCBI Taxonomy" id="42192"/>
    <lineage>
        <taxon>Eukaryota</taxon>
        <taxon>Metazoa</taxon>
        <taxon>Spiralia</taxon>
        <taxon>Lophotrochozoa</taxon>
        <taxon>Mollusca</taxon>
        <taxon>Bivalvia</taxon>
        <taxon>Autobranchia</taxon>
        <taxon>Pteriomorphia</taxon>
        <taxon>Mytilida</taxon>
        <taxon>Mytiloidea</taxon>
        <taxon>Mytilidae</taxon>
        <taxon>Mytilinae</taxon>
        <taxon>Mytilus</taxon>
    </lineage>
</organism>
<proteinExistence type="predicted"/>
<dbReference type="OrthoDB" id="6151876at2759"/>
<gene>
    <name evidence="1" type="ORF">MCOR_5414</name>
</gene>
<dbReference type="AlphaFoldDB" id="A0A6J8AAS9"/>
<protein>
    <recommendedName>
        <fullName evidence="3">Mab-21-like nucleotidyltransferase domain-containing protein</fullName>
    </recommendedName>
</protein>